<evidence type="ECO:0000313" key="2">
    <source>
        <dbReference type="Proteomes" id="UP000594454"/>
    </source>
</evidence>
<dbReference type="AlphaFoldDB" id="A0A7R8UP58"/>
<reference evidence="1 2" key="1">
    <citation type="submission" date="2020-11" db="EMBL/GenBank/DDBJ databases">
        <authorList>
            <person name="Wallbank WR R."/>
            <person name="Pardo Diaz C."/>
            <person name="Kozak K."/>
            <person name="Martin S."/>
            <person name="Jiggins C."/>
            <person name="Moest M."/>
            <person name="Warren A I."/>
            <person name="Generalovic N T."/>
            <person name="Byers J.R.P. K."/>
            <person name="Montejo-Kovacevich G."/>
            <person name="Yen C E."/>
        </authorList>
    </citation>
    <scope>NUCLEOTIDE SEQUENCE [LARGE SCALE GENOMIC DNA]</scope>
</reference>
<dbReference type="Proteomes" id="UP000594454">
    <property type="component" value="Chromosome 2"/>
</dbReference>
<keyword evidence="2" id="KW-1185">Reference proteome</keyword>
<protein>
    <submittedName>
        <fullName evidence="1">Uncharacterized protein</fullName>
    </submittedName>
</protein>
<accession>A0A7R8UP58</accession>
<sequence length="81" mass="8941">MSVTEKPLSATPDTEHATRAKCRPLAFAAASTRTLDRSGMERNGVHRGLDCKAMPSAFVLACWYGNEAGNIFGSWYDWEKC</sequence>
<gene>
    <name evidence="1" type="ORF">HERILL_LOCUS6482</name>
</gene>
<dbReference type="EMBL" id="LR899010">
    <property type="protein sequence ID" value="CAD7083527.1"/>
    <property type="molecule type" value="Genomic_DNA"/>
</dbReference>
<proteinExistence type="predicted"/>
<name>A0A7R8UP58_HERIL</name>
<organism evidence="1 2">
    <name type="scientific">Hermetia illucens</name>
    <name type="common">Black soldier fly</name>
    <dbReference type="NCBI Taxonomy" id="343691"/>
    <lineage>
        <taxon>Eukaryota</taxon>
        <taxon>Metazoa</taxon>
        <taxon>Ecdysozoa</taxon>
        <taxon>Arthropoda</taxon>
        <taxon>Hexapoda</taxon>
        <taxon>Insecta</taxon>
        <taxon>Pterygota</taxon>
        <taxon>Neoptera</taxon>
        <taxon>Endopterygota</taxon>
        <taxon>Diptera</taxon>
        <taxon>Brachycera</taxon>
        <taxon>Stratiomyomorpha</taxon>
        <taxon>Stratiomyidae</taxon>
        <taxon>Hermetiinae</taxon>
        <taxon>Hermetia</taxon>
    </lineage>
</organism>
<evidence type="ECO:0000313" key="1">
    <source>
        <dbReference type="EMBL" id="CAD7083527.1"/>
    </source>
</evidence>
<dbReference type="InParanoid" id="A0A7R8UP58"/>